<proteinExistence type="inferred from homology"/>
<dbReference type="GO" id="GO:0000139">
    <property type="term" value="C:Golgi membrane"/>
    <property type="evidence" value="ECO:0007669"/>
    <property type="project" value="UniProtKB-SubCell"/>
</dbReference>
<feature type="transmembrane region" description="Helical" evidence="6">
    <location>
        <begin position="37"/>
        <end position="58"/>
    </location>
</feature>
<keyword evidence="9" id="KW-1185">Reference proteome</keyword>
<evidence type="ECO:0000313" key="9">
    <source>
        <dbReference type="Proteomes" id="UP001055439"/>
    </source>
</evidence>
<feature type="domain" description="Exostosin GT47" evidence="7">
    <location>
        <begin position="92"/>
        <end position="431"/>
    </location>
</feature>
<keyword evidence="6" id="KW-0472">Membrane</keyword>
<sequence>MESRPQESNLKEAKKLLPPPAGAACAPHPPPLKSPAFLAWCQLLTVVCFLLVPLRFFLYARNLSSPRLLLPRLDNPSRPPPPSSANTITDSCSSGLIFVYDLPTAFNADVLAACDELNPWESLCVALSNGGFGPPAGELAGVVPANLLPYWYSTDQFSLELIFHRRILAHQCRTADPSAAAAFYIPFYAGLSVGKHLWSGDAASRDRDSALLLRWIKEQSPWKRSNGSDHFIALGRISWDFHRSGNDGWGGSFLNMAGMEKVTRLIIERNPSDKKDVGVPYPTGFHPRTAAEVRQWQRFVLNRNRSTLFVFAGAPRPQVKDDFRGFLFKECKRAGKGTCRSLDWWKVRRQNRSSAAMRLFLDSAFCLQPKGDSYTRRSMFDCMLVGAVPVVFWRHSAYGQYEWYLPGSGEGREGEWSVFIDSREVRNGTVSVKEVLEGIGEKRAREMRERVVEMIPRLLYAAAEEGLGEGMQDAFDVAVKGVLRRFRGAVAPAA</sequence>
<dbReference type="OrthoDB" id="1924787at2759"/>
<dbReference type="GO" id="GO:0009969">
    <property type="term" value="P:xyloglucan biosynthetic process"/>
    <property type="evidence" value="ECO:0007669"/>
    <property type="project" value="TreeGrafter"/>
</dbReference>
<evidence type="ECO:0000256" key="1">
    <source>
        <dbReference type="ARBA" id="ARBA00004323"/>
    </source>
</evidence>
<keyword evidence="6" id="KW-0812">Transmembrane</keyword>
<dbReference type="InterPro" id="IPR004263">
    <property type="entry name" value="Exostosin"/>
</dbReference>
<dbReference type="InterPro" id="IPR040911">
    <property type="entry name" value="Exostosin_GT47"/>
</dbReference>
<dbReference type="Pfam" id="PF03016">
    <property type="entry name" value="Exostosin_GT47"/>
    <property type="match status" value="1"/>
</dbReference>
<dbReference type="AlphaFoldDB" id="A0A9E7HNC1"/>
<keyword evidence="3" id="KW-0808">Transferase</keyword>
<evidence type="ECO:0000256" key="6">
    <source>
        <dbReference type="SAM" id="Phobius"/>
    </source>
</evidence>
<dbReference type="GO" id="GO:0008378">
    <property type="term" value="F:galactosyltransferase activity"/>
    <property type="evidence" value="ECO:0007669"/>
    <property type="project" value="TreeGrafter"/>
</dbReference>
<dbReference type="EMBL" id="CP097510">
    <property type="protein sequence ID" value="URE36975.1"/>
    <property type="molecule type" value="Genomic_DNA"/>
</dbReference>
<keyword evidence="4" id="KW-0735">Signal-anchor</keyword>
<keyword evidence="5" id="KW-0333">Golgi apparatus</keyword>
<gene>
    <name evidence="8" type="ORF">MUK42_34770</name>
</gene>
<dbReference type="PANTHER" id="PTHR11062">
    <property type="entry name" value="EXOSTOSIN HEPARAN SULFATE GLYCOSYLTRANSFERASE -RELATED"/>
    <property type="match status" value="1"/>
</dbReference>
<organism evidence="8 9">
    <name type="scientific">Musa troglodytarum</name>
    <name type="common">fe'i banana</name>
    <dbReference type="NCBI Taxonomy" id="320322"/>
    <lineage>
        <taxon>Eukaryota</taxon>
        <taxon>Viridiplantae</taxon>
        <taxon>Streptophyta</taxon>
        <taxon>Embryophyta</taxon>
        <taxon>Tracheophyta</taxon>
        <taxon>Spermatophyta</taxon>
        <taxon>Magnoliopsida</taxon>
        <taxon>Liliopsida</taxon>
        <taxon>Zingiberales</taxon>
        <taxon>Musaceae</taxon>
        <taxon>Musa</taxon>
    </lineage>
</organism>
<comment type="subcellular location">
    <subcellularLocation>
        <location evidence="1">Golgi apparatus membrane</location>
        <topology evidence="1">Single-pass type II membrane protein</topology>
    </subcellularLocation>
</comment>
<dbReference type="PANTHER" id="PTHR11062:SF214">
    <property type="entry name" value="XYLOGLUCAN GALACTOSYLTRANSFERASE XLT2"/>
    <property type="match status" value="1"/>
</dbReference>
<comment type="similarity">
    <text evidence="2">Belongs to the glycosyltransferase 47 family.</text>
</comment>
<name>A0A9E7HNC1_9LILI</name>
<evidence type="ECO:0000256" key="3">
    <source>
        <dbReference type="ARBA" id="ARBA00022676"/>
    </source>
</evidence>
<evidence type="ECO:0000313" key="8">
    <source>
        <dbReference type="EMBL" id="URE36975.1"/>
    </source>
</evidence>
<keyword evidence="6" id="KW-1133">Transmembrane helix</keyword>
<accession>A0A9E7HNC1</accession>
<reference evidence="8" key="1">
    <citation type="submission" date="2022-05" db="EMBL/GenBank/DDBJ databases">
        <title>The Musa troglodytarum L. genome provides insights into the mechanism of non-climacteric behaviour and enrichment of carotenoids.</title>
        <authorList>
            <person name="Wang J."/>
        </authorList>
    </citation>
    <scope>NUCLEOTIDE SEQUENCE</scope>
    <source>
        <tissue evidence="8">Leaf</tissue>
    </source>
</reference>
<evidence type="ECO:0000256" key="5">
    <source>
        <dbReference type="ARBA" id="ARBA00023034"/>
    </source>
</evidence>
<keyword evidence="3" id="KW-0328">Glycosyltransferase</keyword>
<evidence type="ECO:0000256" key="4">
    <source>
        <dbReference type="ARBA" id="ARBA00022968"/>
    </source>
</evidence>
<dbReference type="Proteomes" id="UP001055439">
    <property type="component" value="Chromosome 8"/>
</dbReference>
<protein>
    <submittedName>
        <fullName evidence="8">Exostosin family</fullName>
    </submittedName>
</protein>
<evidence type="ECO:0000259" key="7">
    <source>
        <dbReference type="Pfam" id="PF03016"/>
    </source>
</evidence>
<evidence type="ECO:0000256" key="2">
    <source>
        <dbReference type="ARBA" id="ARBA00010271"/>
    </source>
</evidence>